<evidence type="ECO:0000256" key="4">
    <source>
        <dbReference type="ARBA" id="ARBA00023140"/>
    </source>
</evidence>
<protein>
    <submittedName>
        <fullName evidence="8">AMP-binding domain-containing protein</fullName>
    </submittedName>
</protein>
<dbReference type="Pfam" id="PF13193">
    <property type="entry name" value="AMP-binding_C"/>
    <property type="match status" value="1"/>
</dbReference>
<dbReference type="InterPro" id="IPR045851">
    <property type="entry name" value="AMP-bd_C_sf"/>
</dbReference>
<dbReference type="InterPro" id="IPR042099">
    <property type="entry name" value="ANL_N_sf"/>
</dbReference>
<dbReference type="Pfam" id="PF00501">
    <property type="entry name" value="AMP-binding"/>
    <property type="match status" value="1"/>
</dbReference>
<name>A0A7E4W999_PANRE</name>
<reference evidence="8" key="2">
    <citation type="submission" date="2020-10" db="UniProtKB">
        <authorList>
            <consortium name="WormBaseParasite"/>
        </authorList>
    </citation>
    <scope>IDENTIFICATION</scope>
</reference>
<evidence type="ECO:0000313" key="7">
    <source>
        <dbReference type="Proteomes" id="UP000492821"/>
    </source>
</evidence>
<keyword evidence="4" id="KW-0576">Peroxisome</keyword>
<feature type="domain" description="AMP-dependent synthetase/ligase" evidence="5">
    <location>
        <begin position="25"/>
        <end position="415"/>
    </location>
</feature>
<evidence type="ECO:0000259" key="6">
    <source>
        <dbReference type="Pfam" id="PF13193"/>
    </source>
</evidence>
<dbReference type="AlphaFoldDB" id="A0A7E4W999"/>
<dbReference type="PANTHER" id="PTHR24096:SF149">
    <property type="entry name" value="AMP-BINDING DOMAIN-CONTAINING PROTEIN-RELATED"/>
    <property type="match status" value="1"/>
</dbReference>
<evidence type="ECO:0000256" key="3">
    <source>
        <dbReference type="ARBA" id="ARBA00022598"/>
    </source>
</evidence>
<dbReference type="SUPFAM" id="SSF56801">
    <property type="entry name" value="Acetyl-CoA synthetase-like"/>
    <property type="match status" value="1"/>
</dbReference>
<evidence type="ECO:0000259" key="5">
    <source>
        <dbReference type="Pfam" id="PF00501"/>
    </source>
</evidence>
<comment type="subcellular location">
    <subcellularLocation>
        <location evidence="1">Peroxisome</location>
    </subcellularLocation>
</comment>
<evidence type="ECO:0000256" key="2">
    <source>
        <dbReference type="ARBA" id="ARBA00006432"/>
    </source>
</evidence>
<feature type="domain" description="AMP-binding enzyme C-terminal" evidence="6">
    <location>
        <begin position="469"/>
        <end position="545"/>
    </location>
</feature>
<evidence type="ECO:0000313" key="8">
    <source>
        <dbReference type="WBParaSite" id="Pan_g8461.t1"/>
    </source>
</evidence>
<dbReference type="GO" id="GO:0005777">
    <property type="term" value="C:peroxisome"/>
    <property type="evidence" value="ECO:0007669"/>
    <property type="project" value="UniProtKB-SubCell"/>
</dbReference>
<keyword evidence="3" id="KW-0436">Ligase</keyword>
<comment type="similarity">
    <text evidence="2">Belongs to the ATP-dependent AMP-binding enzyme family.</text>
</comment>
<sequence>MPLFSSDWPEMPLEEPTDTTFTEYFFKSVTRYADLVALIDPDRRESVTFDELRCRTGLVIRALSEIGVRKGHNIGTFVGNSIEYLVFFLAANQIGAILVPLNPAYKLQEFEHYFTQAKADWILTENEYASKVRESQKLMDRISSLIVLPCRDDALLLKSFTNTKYLEDEPHPNPNTKNFIWQDSYTMSTDPAVIFFSSGTTGPPKGVVLSQRALCAHIAIANHFRASSNLDDGDFVTLTNKDTVYGCLPFFHAGGLLTVFVMLAQGAKVMINRRFDEDVFIQNIDEYQVTVLNLVPPLLEFLAQSPKADPTLLTSLKYIYVGAAKVRPDLEDIISQKFPNVEQVLQLYGSTEAGVLVFMMPRKLKFDLLSPKVGSCGIPLPGVEPRILPSPSLETSSHFRFGELLLKTATMMTSYIDGGNNAAESPFDKDGFLHTGDIVRLDSDGFFYIAGRTKELIKVRGWQVSPYELEEALKKRFASILDIAVIGIPDEKLDEQPSAVIVLAPGRMLSGGEVEMYIEDNFVSYKHLKGGVQFVDSLPRTPSGKLDRPAILAMLTTESSTESEAETESEVKL</sequence>
<proteinExistence type="inferred from homology"/>
<keyword evidence="7" id="KW-1185">Reference proteome</keyword>
<dbReference type="InterPro" id="IPR000873">
    <property type="entry name" value="AMP-dep_synth/lig_dom"/>
</dbReference>
<evidence type="ECO:0000256" key="1">
    <source>
        <dbReference type="ARBA" id="ARBA00004275"/>
    </source>
</evidence>
<dbReference type="Gene3D" id="3.30.300.30">
    <property type="match status" value="1"/>
</dbReference>
<dbReference type="Gene3D" id="3.40.50.12780">
    <property type="entry name" value="N-terminal domain of ligase-like"/>
    <property type="match status" value="1"/>
</dbReference>
<dbReference type="WBParaSite" id="Pan_g8461.t1">
    <property type="protein sequence ID" value="Pan_g8461.t1"/>
    <property type="gene ID" value="Pan_g8461"/>
</dbReference>
<dbReference type="InterPro" id="IPR020845">
    <property type="entry name" value="AMP-binding_CS"/>
</dbReference>
<dbReference type="Proteomes" id="UP000492821">
    <property type="component" value="Unassembled WGS sequence"/>
</dbReference>
<dbReference type="PROSITE" id="PS00455">
    <property type="entry name" value="AMP_BINDING"/>
    <property type="match status" value="1"/>
</dbReference>
<dbReference type="GO" id="GO:0016405">
    <property type="term" value="F:CoA-ligase activity"/>
    <property type="evidence" value="ECO:0007669"/>
    <property type="project" value="TreeGrafter"/>
</dbReference>
<organism evidence="7 8">
    <name type="scientific">Panagrellus redivivus</name>
    <name type="common">Microworm</name>
    <dbReference type="NCBI Taxonomy" id="6233"/>
    <lineage>
        <taxon>Eukaryota</taxon>
        <taxon>Metazoa</taxon>
        <taxon>Ecdysozoa</taxon>
        <taxon>Nematoda</taxon>
        <taxon>Chromadorea</taxon>
        <taxon>Rhabditida</taxon>
        <taxon>Tylenchina</taxon>
        <taxon>Panagrolaimomorpha</taxon>
        <taxon>Panagrolaimoidea</taxon>
        <taxon>Panagrolaimidae</taxon>
        <taxon>Panagrellus</taxon>
    </lineage>
</organism>
<accession>A0A7E4W999</accession>
<dbReference type="PANTHER" id="PTHR24096">
    <property type="entry name" value="LONG-CHAIN-FATTY-ACID--COA LIGASE"/>
    <property type="match status" value="1"/>
</dbReference>
<reference evidence="7" key="1">
    <citation type="journal article" date="2013" name="Genetics">
        <title>The draft genome and transcriptome of Panagrellus redivivus are shaped by the harsh demands of a free-living lifestyle.</title>
        <authorList>
            <person name="Srinivasan J."/>
            <person name="Dillman A.R."/>
            <person name="Macchietto M.G."/>
            <person name="Heikkinen L."/>
            <person name="Lakso M."/>
            <person name="Fracchia K.M."/>
            <person name="Antoshechkin I."/>
            <person name="Mortazavi A."/>
            <person name="Wong G."/>
            <person name="Sternberg P.W."/>
        </authorList>
    </citation>
    <scope>NUCLEOTIDE SEQUENCE [LARGE SCALE GENOMIC DNA]</scope>
    <source>
        <strain evidence="7">MT8872</strain>
    </source>
</reference>
<dbReference type="InterPro" id="IPR025110">
    <property type="entry name" value="AMP-bd_C"/>
</dbReference>